<organism evidence="2 4">
    <name type="scientific">Ferroacidibacillus organovorans</name>
    <dbReference type="NCBI Taxonomy" id="1765683"/>
    <lineage>
        <taxon>Bacteria</taxon>
        <taxon>Bacillati</taxon>
        <taxon>Bacillota</taxon>
        <taxon>Bacilli</taxon>
        <taxon>Bacillales</taxon>
        <taxon>Alicyclobacillaceae</taxon>
        <taxon>Ferroacidibacillus</taxon>
    </lineage>
</organism>
<evidence type="ECO:0000313" key="3">
    <source>
        <dbReference type="EMBL" id="OPG17392.1"/>
    </source>
</evidence>
<feature type="transmembrane region" description="Helical" evidence="1">
    <location>
        <begin position="22"/>
        <end position="43"/>
    </location>
</feature>
<keyword evidence="1" id="KW-0812">Transmembrane</keyword>
<dbReference type="EMBL" id="MWPS01000003">
    <property type="protein sequence ID" value="OPG17392.1"/>
    <property type="molecule type" value="Genomic_DNA"/>
</dbReference>
<keyword evidence="5" id="KW-1185">Reference proteome</keyword>
<dbReference type="Proteomes" id="UP000077421">
    <property type="component" value="Unassembled WGS sequence"/>
</dbReference>
<name>A0A162TSB4_9BACL</name>
<proteinExistence type="predicted"/>
<dbReference type="RefSeq" id="WP_067564599.1">
    <property type="nucleotide sequence ID" value="NZ_LSUQ01000023.1"/>
</dbReference>
<reference evidence="2 4" key="1">
    <citation type="submission" date="2016-02" db="EMBL/GenBank/DDBJ databases">
        <title>Draft genome sequence of Acidibacillus ferrooxidans SLC66.</title>
        <authorList>
            <person name="Oliveira G."/>
            <person name="Nancucheo I."/>
            <person name="Dall'Agnol H."/>
            <person name="Johnson B."/>
            <person name="Oliveira R."/>
            <person name="Nunes G.L."/>
            <person name="Tzotzos G."/>
            <person name="Orellana S.C."/>
            <person name="Salim A.C."/>
            <person name="Araujo F.M."/>
        </authorList>
    </citation>
    <scope>NUCLEOTIDE SEQUENCE [LARGE SCALE GENOMIC DNA]</scope>
    <source>
        <strain evidence="2 4">SLC66</strain>
    </source>
</reference>
<evidence type="ECO:0000313" key="5">
    <source>
        <dbReference type="Proteomes" id="UP000190229"/>
    </source>
</evidence>
<gene>
    <name evidence="2" type="ORF">AYW79_08710</name>
    <name evidence="3" type="ORF">B2M26_01250</name>
</gene>
<evidence type="ECO:0000313" key="4">
    <source>
        <dbReference type="Proteomes" id="UP000077421"/>
    </source>
</evidence>
<dbReference type="EMBL" id="LSUQ01000023">
    <property type="protein sequence ID" value="OAG93785.1"/>
    <property type="molecule type" value="Genomic_DNA"/>
</dbReference>
<sequence length="64" mass="7662">MRWPTAPFYIPYSPGMPDWWDLVWWVFQLGIMSLLLWFLATVAMRVDRDFVKTGQSHDLQDDDV</sequence>
<reference evidence="3 5" key="2">
    <citation type="submission" date="2017-02" db="EMBL/GenBank/DDBJ databases">
        <title>Draft genome of Acidibacillus ferrooxidans Huett2.</title>
        <authorList>
            <person name="Schopf S."/>
        </authorList>
    </citation>
    <scope>NUCLEOTIDE SEQUENCE [LARGE SCALE GENOMIC DNA]</scope>
    <source>
        <strain evidence="3 5">Huett2</strain>
    </source>
</reference>
<keyword evidence="1" id="KW-1133">Transmembrane helix</keyword>
<evidence type="ECO:0000256" key="1">
    <source>
        <dbReference type="SAM" id="Phobius"/>
    </source>
</evidence>
<keyword evidence="1" id="KW-0472">Membrane</keyword>
<dbReference type="OrthoDB" id="2084913at2"/>
<dbReference type="AlphaFoldDB" id="A0A162TSB4"/>
<dbReference type="STRING" id="1765683.B2M26_01250"/>
<comment type="caution">
    <text evidence="2">The sequence shown here is derived from an EMBL/GenBank/DDBJ whole genome shotgun (WGS) entry which is preliminary data.</text>
</comment>
<protein>
    <submittedName>
        <fullName evidence="2">Uncharacterized protein</fullName>
    </submittedName>
</protein>
<dbReference type="Proteomes" id="UP000190229">
    <property type="component" value="Unassembled WGS sequence"/>
</dbReference>
<evidence type="ECO:0000313" key="2">
    <source>
        <dbReference type="EMBL" id="OAG93785.1"/>
    </source>
</evidence>
<accession>A0A162TSB4</accession>